<dbReference type="EMBL" id="FOME01000002">
    <property type="protein sequence ID" value="SFC96644.1"/>
    <property type="molecule type" value="Genomic_DNA"/>
</dbReference>
<organism evidence="2 3">
    <name type="scientific">Saccharopolyspora kobensis</name>
    <dbReference type="NCBI Taxonomy" id="146035"/>
    <lineage>
        <taxon>Bacteria</taxon>
        <taxon>Bacillati</taxon>
        <taxon>Actinomycetota</taxon>
        <taxon>Actinomycetes</taxon>
        <taxon>Pseudonocardiales</taxon>
        <taxon>Pseudonocardiaceae</taxon>
        <taxon>Saccharopolyspora</taxon>
    </lineage>
</organism>
<protein>
    <submittedName>
        <fullName evidence="2">Uncharacterized protein</fullName>
    </submittedName>
</protein>
<evidence type="ECO:0000256" key="1">
    <source>
        <dbReference type="SAM" id="MobiDB-lite"/>
    </source>
</evidence>
<dbReference type="Proteomes" id="UP000199690">
    <property type="component" value="Unassembled WGS sequence"/>
</dbReference>
<comment type="caution">
    <text evidence="2">The sequence shown here is derived from an EMBL/GenBank/DDBJ whole genome shotgun (WGS) entry which is preliminary data.</text>
</comment>
<name>A0ABY1DT70_9PSEU</name>
<accession>A0ABY1DT70</accession>
<reference evidence="2 3" key="1">
    <citation type="submission" date="2016-10" db="EMBL/GenBank/DDBJ databases">
        <authorList>
            <person name="Varghese N."/>
            <person name="Submissions S."/>
        </authorList>
    </citation>
    <scope>NUCLEOTIDE SEQUENCE [LARGE SCALE GENOMIC DNA]</scope>
    <source>
        <strain evidence="2 3">CGMCC 4.3529</strain>
    </source>
</reference>
<evidence type="ECO:0000313" key="2">
    <source>
        <dbReference type="EMBL" id="SFC96644.1"/>
    </source>
</evidence>
<gene>
    <name evidence="2" type="ORF">SAMN05216506_10247</name>
</gene>
<proteinExistence type="predicted"/>
<keyword evidence="3" id="KW-1185">Reference proteome</keyword>
<feature type="region of interest" description="Disordered" evidence="1">
    <location>
        <begin position="1"/>
        <end position="134"/>
    </location>
</feature>
<evidence type="ECO:0000313" key="3">
    <source>
        <dbReference type="Proteomes" id="UP000199690"/>
    </source>
</evidence>
<sequence>MSAERCWNTVAHSRRPSTDELQQTARNGCLSWRIPAGGQQRLRKPAQPPERTGATNSPTSAPAHPRPNVSSTPASGHSEEIDSLPYPTTEIDSASCPDHQERLDVMPRPPRSARRRAPTTKSGSMSCPDRQERLGVVPRPPRAARCRALIAKSGSVSCPDHHRARSAGLVRLPRRTNPVLSTLRRPRCAGTSGGASPSPAGCSTQFQWKFTLRFQLKLPPWRRVGRSTRRRGVEFGAISIEIGRLISIEIA</sequence>